<evidence type="ECO:0000313" key="2">
    <source>
        <dbReference type="Proteomes" id="UP000199629"/>
    </source>
</evidence>
<name>A0A1C4UEI0_9ACTN</name>
<evidence type="ECO:0000313" key="1">
    <source>
        <dbReference type="EMBL" id="SCE70073.1"/>
    </source>
</evidence>
<dbReference type="AlphaFoldDB" id="A0A1C4UEI0"/>
<keyword evidence="2" id="KW-1185">Reference proteome</keyword>
<protein>
    <submittedName>
        <fullName evidence="1">Uncharacterized protein</fullName>
    </submittedName>
</protein>
<dbReference type="Proteomes" id="UP000199629">
    <property type="component" value="Unassembled WGS sequence"/>
</dbReference>
<organism evidence="1 2">
    <name type="scientific">Micromonospora chaiyaphumensis</name>
    <dbReference type="NCBI Taxonomy" id="307119"/>
    <lineage>
        <taxon>Bacteria</taxon>
        <taxon>Bacillati</taxon>
        <taxon>Actinomycetota</taxon>
        <taxon>Actinomycetes</taxon>
        <taxon>Micromonosporales</taxon>
        <taxon>Micromonosporaceae</taxon>
        <taxon>Micromonospora</taxon>
    </lineage>
</organism>
<proteinExistence type="predicted"/>
<dbReference type="RefSeq" id="WP_091258719.1">
    <property type="nucleotide sequence ID" value="NZ_FMCS01000001.1"/>
</dbReference>
<gene>
    <name evidence="1" type="ORF">GA0070214_101609</name>
</gene>
<reference evidence="2" key="1">
    <citation type="submission" date="2016-06" db="EMBL/GenBank/DDBJ databases">
        <authorList>
            <person name="Varghese N."/>
            <person name="Submissions Spin"/>
        </authorList>
    </citation>
    <scope>NUCLEOTIDE SEQUENCE [LARGE SCALE GENOMIC DNA]</scope>
    <source>
        <strain evidence="2">DSM 45246</strain>
    </source>
</reference>
<sequence length="62" mass="6218">MTHGQFGFLAGFLVVAVWALGGAGAAAAATLAGLVGWLLVRVREGDVSVPGLADRAGAGRRR</sequence>
<dbReference type="EMBL" id="FMCS01000001">
    <property type="protein sequence ID" value="SCE70073.1"/>
    <property type="molecule type" value="Genomic_DNA"/>
</dbReference>
<accession>A0A1C4UEI0</accession>